<reference evidence="1" key="1">
    <citation type="journal article" date="2023" name="bioRxiv">
        <title>Improved chromosome-level genome assembly for marigold (Tagetes erecta).</title>
        <authorList>
            <person name="Jiang F."/>
            <person name="Yuan L."/>
            <person name="Wang S."/>
            <person name="Wang H."/>
            <person name="Xu D."/>
            <person name="Wang A."/>
            <person name="Fan W."/>
        </authorList>
    </citation>
    <scope>NUCLEOTIDE SEQUENCE</scope>
    <source>
        <strain evidence="1">WSJ</strain>
        <tissue evidence="1">Leaf</tissue>
    </source>
</reference>
<dbReference type="Proteomes" id="UP001229421">
    <property type="component" value="Unassembled WGS sequence"/>
</dbReference>
<dbReference type="AlphaFoldDB" id="A0AAD8KJW0"/>
<sequence>MCHRCRSRSNPPSLSSISFRSVIDIDLVQIRHRYHRSRLDLPSISSISFTSVIGIIDLIQLRHRYHCSRSDLFKLEPKDFYMGMLKVPDFLQWFSYWNGQSTSIRLGPTWPKVGLMRATAMIVALRETHRSFESLFESSYIVPKLDKAMTFIFIIKLNRREKEKEEKKGLNDGFEKSVMAALKNLISHKN</sequence>
<evidence type="ECO:0000313" key="2">
    <source>
        <dbReference type="Proteomes" id="UP001229421"/>
    </source>
</evidence>
<organism evidence="1 2">
    <name type="scientific">Tagetes erecta</name>
    <name type="common">African marigold</name>
    <dbReference type="NCBI Taxonomy" id="13708"/>
    <lineage>
        <taxon>Eukaryota</taxon>
        <taxon>Viridiplantae</taxon>
        <taxon>Streptophyta</taxon>
        <taxon>Embryophyta</taxon>
        <taxon>Tracheophyta</taxon>
        <taxon>Spermatophyta</taxon>
        <taxon>Magnoliopsida</taxon>
        <taxon>eudicotyledons</taxon>
        <taxon>Gunneridae</taxon>
        <taxon>Pentapetalae</taxon>
        <taxon>asterids</taxon>
        <taxon>campanulids</taxon>
        <taxon>Asterales</taxon>
        <taxon>Asteraceae</taxon>
        <taxon>Asteroideae</taxon>
        <taxon>Heliantheae alliance</taxon>
        <taxon>Tageteae</taxon>
        <taxon>Tagetes</taxon>
    </lineage>
</organism>
<proteinExistence type="predicted"/>
<name>A0AAD8KJW0_TARER</name>
<dbReference type="EMBL" id="JAUHHV010000006">
    <property type="protein sequence ID" value="KAK1420925.1"/>
    <property type="molecule type" value="Genomic_DNA"/>
</dbReference>
<keyword evidence="2" id="KW-1185">Reference proteome</keyword>
<gene>
    <name evidence="1" type="ORF">QVD17_22894</name>
</gene>
<comment type="caution">
    <text evidence="1">The sequence shown here is derived from an EMBL/GenBank/DDBJ whole genome shotgun (WGS) entry which is preliminary data.</text>
</comment>
<protein>
    <submittedName>
        <fullName evidence="1">Uncharacterized protein</fullName>
    </submittedName>
</protein>
<accession>A0AAD8KJW0</accession>
<evidence type="ECO:0000313" key="1">
    <source>
        <dbReference type="EMBL" id="KAK1420925.1"/>
    </source>
</evidence>